<dbReference type="InterPro" id="IPR036259">
    <property type="entry name" value="MFS_trans_sf"/>
</dbReference>
<keyword evidence="5 7" id="KW-0472">Membrane</keyword>
<organism evidence="9 10">
    <name type="scientific">Blepharisma stoltei</name>
    <dbReference type="NCBI Taxonomy" id="1481888"/>
    <lineage>
        <taxon>Eukaryota</taxon>
        <taxon>Sar</taxon>
        <taxon>Alveolata</taxon>
        <taxon>Ciliophora</taxon>
        <taxon>Postciliodesmatophora</taxon>
        <taxon>Heterotrichea</taxon>
        <taxon>Heterotrichida</taxon>
        <taxon>Blepharismidae</taxon>
        <taxon>Blepharisma</taxon>
    </lineage>
</organism>
<dbReference type="AlphaFoldDB" id="A0AAU9IW69"/>
<evidence type="ECO:0000313" key="9">
    <source>
        <dbReference type="EMBL" id="CAG9318769.1"/>
    </source>
</evidence>
<feature type="transmembrane region" description="Helical" evidence="7">
    <location>
        <begin position="253"/>
        <end position="274"/>
    </location>
</feature>
<feature type="transmembrane region" description="Helical" evidence="7">
    <location>
        <begin position="349"/>
        <end position="371"/>
    </location>
</feature>
<feature type="transmembrane region" description="Helical" evidence="7">
    <location>
        <begin position="313"/>
        <end position="337"/>
    </location>
</feature>
<sequence length="440" mass="49361">MENTAYPVKFLVLIVILGTIVQTQQYLFGYIAAGSSMLDDTDTSLYEYGFLSGPTILLVNALLVLPIGRLVDYIKRPKWFVLSCSISICLITLLNSICENFYELLSVRLMFGIFACGISPTYMRLLALYFPSKKRGFASGFLFLTIYFGISLASLSLILAESVGWRWSYVLIGSISLVLTIIFGLFLRDIKNNAKLSRFTNEQILKSDILSLFKNKTLIFTILALFFQYISGFARSFYEAIYFAEKFSDNVDVYAVLNAIGILISPIAPILLGKYSDSKQDSDPKWQPLIIAITRFMYIPLLFPMYLSSNFAIAMLSMMLISTIGETYISVSYAILINVANPNVWAFQTAWMICVTTIAGTISTVIIGFYYTSLEALKVSLLIATVFGSAMAAIMFLVVAKFYPEDLKKQKECRKEIDEELVNQSEIAEELINQNESSIG</sequence>
<evidence type="ECO:0000256" key="6">
    <source>
        <dbReference type="ARBA" id="ARBA00024338"/>
    </source>
</evidence>
<dbReference type="GO" id="GO:0016020">
    <property type="term" value="C:membrane"/>
    <property type="evidence" value="ECO:0007669"/>
    <property type="project" value="UniProtKB-SubCell"/>
</dbReference>
<feature type="transmembrane region" description="Helical" evidence="7">
    <location>
        <begin position="137"/>
        <end position="160"/>
    </location>
</feature>
<evidence type="ECO:0000256" key="2">
    <source>
        <dbReference type="ARBA" id="ARBA00022448"/>
    </source>
</evidence>
<dbReference type="PROSITE" id="PS50850">
    <property type="entry name" value="MFS"/>
    <property type="match status" value="1"/>
</dbReference>
<dbReference type="Pfam" id="PF07690">
    <property type="entry name" value="MFS_1"/>
    <property type="match status" value="1"/>
</dbReference>
<feature type="transmembrane region" description="Helical" evidence="7">
    <location>
        <begin position="166"/>
        <end position="187"/>
    </location>
</feature>
<evidence type="ECO:0000259" key="8">
    <source>
        <dbReference type="PROSITE" id="PS50850"/>
    </source>
</evidence>
<keyword evidence="2" id="KW-0813">Transport</keyword>
<evidence type="ECO:0000313" key="10">
    <source>
        <dbReference type="Proteomes" id="UP001162131"/>
    </source>
</evidence>
<dbReference type="GO" id="GO:0022857">
    <property type="term" value="F:transmembrane transporter activity"/>
    <property type="evidence" value="ECO:0007669"/>
    <property type="project" value="InterPro"/>
</dbReference>
<evidence type="ECO:0000256" key="3">
    <source>
        <dbReference type="ARBA" id="ARBA00022692"/>
    </source>
</evidence>
<feature type="transmembrane region" description="Helical" evidence="7">
    <location>
        <begin position="109"/>
        <end position="130"/>
    </location>
</feature>
<comment type="similarity">
    <text evidence="6">Belongs to the major facilitator superfamily. Spinster (TC 2.A.1.49) family.</text>
</comment>
<feature type="transmembrane region" description="Helical" evidence="7">
    <location>
        <begin position="286"/>
        <end position="307"/>
    </location>
</feature>
<feature type="domain" description="Major facilitator superfamily (MFS) profile" evidence="8">
    <location>
        <begin position="11"/>
        <end position="407"/>
    </location>
</feature>
<comment type="subcellular location">
    <subcellularLocation>
        <location evidence="1">Membrane</location>
        <topology evidence="1">Multi-pass membrane protein</topology>
    </subcellularLocation>
</comment>
<feature type="transmembrane region" description="Helical" evidence="7">
    <location>
        <begin position="79"/>
        <end position="97"/>
    </location>
</feature>
<keyword evidence="3 7" id="KW-0812">Transmembrane</keyword>
<feature type="transmembrane region" description="Helical" evidence="7">
    <location>
        <begin position="377"/>
        <end position="400"/>
    </location>
</feature>
<evidence type="ECO:0000256" key="1">
    <source>
        <dbReference type="ARBA" id="ARBA00004141"/>
    </source>
</evidence>
<gene>
    <name evidence="9" type="ORF">BSTOLATCC_MIC22135</name>
</gene>
<dbReference type="PANTHER" id="PTHR23505:SF79">
    <property type="entry name" value="PROTEIN SPINSTER"/>
    <property type="match status" value="1"/>
</dbReference>
<dbReference type="InterPro" id="IPR044770">
    <property type="entry name" value="MFS_spinster-like"/>
</dbReference>
<proteinExistence type="inferred from homology"/>
<dbReference type="PANTHER" id="PTHR23505">
    <property type="entry name" value="SPINSTER"/>
    <property type="match status" value="1"/>
</dbReference>
<dbReference type="CDD" id="cd06174">
    <property type="entry name" value="MFS"/>
    <property type="match status" value="1"/>
</dbReference>
<dbReference type="Proteomes" id="UP001162131">
    <property type="component" value="Unassembled WGS sequence"/>
</dbReference>
<reference evidence="9" key="1">
    <citation type="submission" date="2021-09" db="EMBL/GenBank/DDBJ databases">
        <authorList>
            <consortium name="AG Swart"/>
            <person name="Singh M."/>
            <person name="Singh A."/>
            <person name="Seah K."/>
            <person name="Emmerich C."/>
        </authorList>
    </citation>
    <scope>NUCLEOTIDE SEQUENCE</scope>
    <source>
        <strain evidence="9">ATCC30299</strain>
    </source>
</reference>
<protein>
    <recommendedName>
        <fullName evidence="8">Major facilitator superfamily (MFS) profile domain-containing protein</fullName>
    </recommendedName>
</protein>
<dbReference type="Gene3D" id="1.20.1250.20">
    <property type="entry name" value="MFS general substrate transporter like domains"/>
    <property type="match status" value="2"/>
</dbReference>
<accession>A0AAU9IW69</accession>
<evidence type="ECO:0000256" key="5">
    <source>
        <dbReference type="ARBA" id="ARBA00023136"/>
    </source>
</evidence>
<dbReference type="EMBL" id="CAJZBQ010000021">
    <property type="protein sequence ID" value="CAG9318769.1"/>
    <property type="molecule type" value="Genomic_DNA"/>
</dbReference>
<keyword evidence="10" id="KW-1185">Reference proteome</keyword>
<dbReference type="SUPFAM" id="SSF103473">
    <property type="entry name" value="MFS general substrate transporter"/>
    <property type="match status" value="1"/>
</dbReference>
<evidence type="ECO:0000256" key="4">
    <source>
        <dbReference type="ARBA" id="ARBA00022989"/>
    </source>
</evidence>
<feature type="transmembrane region" description="Helical" evidence="7">
    <location>
        <begin position="218"/>
        <end position="238"/>
    </location>
</feature>
<feature type="transmembrane region" description="Helical" evidence="7">
    <location>
        <begin position="45"/>
        <end position="67"/>
    </location>
</feature>
<evidence type="ECO:0000256" key="7">
    <source>
        <dbReference type="SAM" id="Phobius"/>
    </source>
</evidence>
<dbReference type="InterPro" id="IPR011701">
    <property type="entry name" value="MFS"/>
</dbReference>
<name>A0AAU9IW69_9CILI</name>
<keyword evidence="4 7" id="KW-1133">Transmembrane helix</keyword>
<comment type="caution">
    <text evidence="9">The sequence shown here is derived from an EMBL/GenBank/DDBJ whole genome shotgun (WGS) entry which is preliminary data.</text>
</comment>
<dbReference type="InterPro" id="IPR020846">
    <property type="entry name" value="MFS_dom"/>
</dbReference>